<evidence type="ECO:0000256" key="1">
    <source>
        <dbReference type="SAM" id="MobiDB-lite"/>
    </source>
</evidence>
<name>U2T772_LEIAQ</name>
<dbReference type="EMBL" id="AWVQ01000431">
    <property type="protein sequence ID" value="ERK70547.1"/>
    <property type="molecule type" value="Genomic_DNA"/>
</dbReference>
<dbReference type="Proteomes" id="UP000016605">
    <property type="component" value="Unassembled WGS sequence"/>
</dbReference>
<comment type="caution">
    <text evidence="2">The sequence shown here is derived from an EMBL/GenBank/DDBJ whole genome shotgun (WGS) entry which is preliminary data.</text>
</comment>
<dbReference type="HOGENOM" id="CLU_2432130_0_0_11"/>
<proteinExistence type="predicted"/>
<feature type="region of interest" description="Disordered" evidence="1">
    <location>
        <begin position="45"/>
        <end position="65"/>
    </location>
</feature>
<sequence length="91" mass="9798">MKQSAVIGRIPANEKPGANGRHRQTATAEKNSSWKLQTAELPASKMPAWGWKQPHNLRGPLRATPPAHRCSSKVLGGAYPFLAETGDILTG</sequence>
<protein>
    <submittedName>
        <fullName evidence="2">Uncharacterized protein</fullName>
    </submittedName>
</protein>
<evidence type="ECO:0000313" key="3">
    <source>
        <dbReference type="Proteomes" id="UP000016605"/>
    </source>
</evidence>
<evidence type="ECO:0000313" key="2">
    <source>
        <dbReference type="EMBL" id="ERK70547.1"/>
    </source>
</evidence>
<reference evidence="2 3" key="1">
    <citation type="submission" date="2013-08" db="EMBL/GenBank/DDBJ databases">
        <authorList>
            <person name="Weinstock G."/>
            <person name="Sodergren E."/>
            <person name="Wylie T."/>
            <person name="Fulton L."/>
            <person name="Fulton R."/>
            <person name="Fronick C."/>
            <person name="O'Laughlin M."/>
            <person name="Godfrey J."/>
            <person name="Miner T."/>
            <person name="Herter B."/>
            <person name="Appelbaum E."/>
            <person name="Cordes M."/>
            <person name="Lek S."/>
            <person name="Wollam A."/>
            <person name="Pepin K.H."/>
            <person name="Palsikar V.B."/>
            <person name="Mitreva M."/>
            <person name="Wilson R.K."/>
        </authorList>
    </citation>
    <scope>NUCLEOTIDE SEQUENCE [LARGE SCALE GENOMIC DNA]</scope>
    <source>
        <strain evidence="2 3">ATCC 14665</strain>
    </source>
</reference>
<gene>
    <name evidence="2" type="ORF">N136_03111</name>
</gene>
<feature type="non-terminal residue" evidence="2">
    <location>
        <position position="91"/>
    </location>
</feature>
<accession>U2T772</accession>
<feature type="region of interest" description="Disordered" evidence="1">
    <location>
        <begin position="1"/>
        <end position="33"/>
    </location>
</feature>
<organism evidence="2 3">
    <name type="scientific">Leifsonia aquatica ATCC 14665</name>
    <dbReference type="NCBI Taxonomy" id="1358026"/>
    <lineage>
        <taxon>Bacteria</taxon>
        <taxon>Bacillati</taxon>
        <taxon>Actinomycetota</taxon>
        <taxon>Actinomycetes</taxon>
        <taxon>Micrococcales</taxon>
        <taxon>Microbacteriaceae</taxon>
        <taxon>Leifsonia</taxon>
    </lineage>
</organism>
<dbReference type="AlphaFoldDB" id="U2T772"/>